<dbReference type="GO" id="GO:0005634">
    <property type="term" value="C:nucleus"/>
    <property type="evidence" value="ECO:0007669"/>
    <property type="project" value="UniProtKB-SubCell"/>
</dbReference>
<evidence type="ECO:0000256" key="3">
    <source>
        <dbReference type="ARBA" id="ARBA00022833"/>
    </source>
</evidence>
<dbReference type="InterPro" id="IPR027370">
    <property type="entry name" value="Znf-RING_euk"/>
</dbReference>
<evidence type="ECO:0000256" key="4">
    <source>
        <dbReference type="PIRNR" id="PIRNR023577"/>
    </source>
</evidence>
<name>A0A6J3M2S2_9PEZI</name>
<evidence type="ECO:0000313" key="8">
    <source>
        <dbReference type="Proteomes" id="UP000504637"/>
    </source>
</evidence>
<dbReference type="PROSITE" id="PS50089">
    <property type="entry name" value="ZF_RING_2"/>
    <property type="match status" value="1"/>
</dbReference>
<evidence type="ECO:0000256" key="6">
    <source>
        <dbReference type="SAM" id="MobiDB-lite"/>
    </source>
</evidence>
<feature type="region of interest" description="Disordered" evidence="6">
    <location>
        <begin position="324"/>
        <end position="354"/>
    </location>
</feature>
<dbReference type="PIRSF" id="PIRSF023577">
    <property type="entry name" value="ENOS_interacting"/>
    <property type="match status" value="1"/>
</dbReference>
<feature type="region of interest" description="Disordered" evidence="6">
    <location>
        <begin position="237"/>
        <end position="265"/>
    </location>
</feature>
<dbReference type="SMART" id="SM00184">
    <property type="entry name" value="RING"/>
    <property type="match status" value="1"/>
</dbReference>
<keyword evidence="1" id="KW-0479">Metal-binding</keyword>
<reference evidence="9" key="2">
    <citation type="submission" date="2020-04" db="EMBL/GenBank/DDBJ databases">
        <authorList>
            <consortium name="NCBI Genome Project"/>
        </authorList>
    </citation>
    <scope>NUCLEOTIDE SEQUENCE</scope>
    <source>
        <strain evidence="9">CBS 342.82</strain>
    </source>
</reference>
<dbReference type="RefSeq" id="XP_033459234.1">
    <property type="nucleotide sequence ID" value="XM_033607717.1"/>
</dbReference>
<reference evidence="9" key="1">
    <citation type="submission" date="2020-01" db="EMBL/GenBank/DDBJ databases">
        <authorList>
            <consortium name="DOE Joint Genome Institute"/>
            <person name="Haridas S."/>
            <person name="Albert R."/>
            <person name="Binder M."/>
            <person name="Bloem J."/>
            <person name="Labutti K."/>
            <person name="Salamov A."/>
            <person name="Andreopoulos B."/>
            <person name="Baker S.E."/>
            <person name="Barry K."/>
            <person name="Bills G."/>
            <person name="Bluhm B.H."/>
            <person name="Cannon C."/>
            <person name="Castanera R."/>
            <person name="Culley D.E."/>
            <person name="Daum C."/>
            <person name="Ezra D."/>
            <person name="Gonzalez J.B."/>
            <person name="Henrissat B."/>
            <person name="Kuo A."/>
            <person name="Liang C."/>
            <person name="Lipzen A."/>
            <person name="Lutzoni F."/>
            <person name="Magnuson J."/>
            <person name="Mondo S."/>
            <person name="Nolan M."/>
            <person name="Ohm R."/>
            <person name="Pangilinan J."/>
            <person name="Park H.-J."/>
            <person name="Ramirez L."/>
            <person name="Alfaro M."/>
            <person name="Sun H."/>
            <person name="Tritt A."/>
            <person name="Yoshinaga Y."/>
            <person name="Zwiers L.-H."/>
            <person name="Turgeon B.G."/>
            <person name="Goodwin S.B."/>
            <person name="Spatafora J.W."/>
            <person name="Crous P.W."/>
            <person name="Grigoriev I.V."/>
        </authorList>
    </citation>
    <scope>NUCLEOTIDE SEQUENCE</scope>
    <source>
        <strain evidence="9">CBS 342.82</strain>
    </source>
</reference>
<keyword evidence="3" id="KW-0862">Zinc</keyword>
<comment type="subcellular location">
    <subcellularLocation>
        <location evidence="4">Nucleus</location>
    </subcellularLocation>
</comment>
<accession>A0A6J3M2S2</accession>
<evidence type="ECO:0000256" key="1">
    <source>
        <dbReference type="ARBA" id="ARBA00022723"/>
    </source>
</evidence>
<keyword evidence="2 5" id="KW-0863">Zinc-finger</keyword>
<feature type="domain" description="RING-type" evidence="7">
    <location>
        <begin position="264"/>
        <end position="319"/>
    </location>
</feature>
<evidence type="ECO:0000256" key="5">
    <source>
        <dbReference type="PROSITE-ProRule" id="PRU00175"/>
    </source>
</evidence>
<comment type="similarity">
    <text evidence="4">Belongs to the NOSIP family.</text>
</comment>
<feature type="region of interest" description="Disordered" evidence="6">
    <location>
        <begin position="84"/>
        <end position="103"/>
    </location>
</feature>
<dbReference type="GO" id="GO:0061630">
    <property type="term" value="F:ubiquitin protein ligase activity"/>
    <property type="evidence" value="ECO:0007669"/>
    <property type="project" value="InterPro"/>
</dbReference>
<keyword evidence="8" id="KW-1185">Reference proteome</keyword>
<dbReference type="Proteomes" id="UP000504637">
    <property type="component" value="Unplaced"/>
</dbReference>
<dbReference type="PANTHER" id="PTHR13063">
    <property type="entry name" value="ENOS INTERACTING PROTEIN"/>
    <property type="match status" value="1"/>
</dbReference>
<feature type="compositionally biased region" description="Polar residues" evidence="6">
    <location>
        <begin position="247"/>
        <end position="264"/>
    </location>
</feature>
<evidence type="ECO:0000256" key="2">
    <source>
        <dbReference type="ARBA" id="ARBA00022771"/>
    </source>
</evidence>
<protein>
    <recommendedName>
        <fullName evidence="7">RING-type domain-containing protein</fullName>
    </recommendedName>
</protein>
<dbReference type="AlphaFoldDB" id="A0A6J3M2S2"/>
<dbReference type="GeneID" id="54365516"/>
<proteinExistence type="inferred from homology"/>
<evidence type="ECO:0000313" key="9">
    <source>
        <dbReference type="RefSeq" id="XP_033459234.1"/>
    </source>
</evidence>
<dbReference type="InterPro" id="IPR011011">
    <property type="entry name" value="Znf_FYVE_PHD"/>
</dbReference>
<dbReference type="InterPro" id="IPR016818">
    <property type="entry name" value="NOSIP"/>
</dbReference>
<dbReference type="GO" id="GO:0008270">
    <property type="term" value="F:zinc ion binding"/>
    <property type="evidence" value="ECO:0007669"/>
    <property type="project" value="UniProtKB-KW"/>
</dbReference>
<reference evidence="9" key="3">
    <citation type="submission" date="2025-08" db="UniProtKB">
        <authorList>
            <consortium name="RefSeq"/>
        </authorList>
    </citation>
    <scope>IDENTIFICATION</scope>
    <source>
        <strain evidence="9">CBS 342.82</strain>
    </source>
</reference>
<gene>
    <name evidence="9" type="ORF">K489DRAFT_410533</name>
</gene>
<dbReference type="InterPro" id="IPR001841">
    <property type="entry name" value="Znf_RING"/>
</dbReference>
<dbReference type="SUPFAM" id="SSF57903">
    <property type="entry name" value="FYVE/PHD zinc finger"/>
    <property type="match status" value="1"/>
</dbReference>
<dbReference type="InterPro" id="IPR013083">
    <property type="entry name" value="Znf_RING/FYVE/PHD"/>
</dbReference>
<organism evidence="9">
    <name type="scientific">Dissoconium aciculare CBS 342.82</name>
    <dbReference type="NCBI Taxonomy" id="1314786"/>
    <lineage>
        <taxon>Eukaryota</taxon>
        <taxon>Fungi</taxon>
        <taxon>Dikarya</taxon>
        <taxon>Ascomycota</taxon>
        <taxon>Pezizomycotina</taxon>
        <taxon>Dothideomycetes</taxon>
        <taxon>Dothideomycetidae</taxon>
        <taxon>Mycosphaerellales</taxon>
        <taxon>Dissoconiaceae</taxon>
        <taxon>Dissoconium</taxon>
    </lineage>
</organism>
<dbReference type="Pfam" id="PF13445">
    <property type="entry name" value="zf-RING_UBOX"/>
    <property type="match status" value="1"/>
</dbReference>
<dbReference type="PANTHER" id="PTHR13063:SF10">
    <property type="entry name" value="NITRIC OXIDE SYNTHASE-INTERACTING PROTEIN"/>
    <property type="match status" value="1"/>
</dbReference>
<dbReference type="Gene3D" id="3.30.40.10">
    <property type="entry name" value="Zinc/RING finger domain, C3HC4 (zinc finger)"/>
    <property type="match status" value="1"/>
</dbReference>
<dbReference type="OrthoDB" id="116827at2759"/>
<evidence type="ECO:0000259" key="7">
    <source>
        <dbReference type="PROSITE" id="PS50089"/>
    </source>
</evidence>
<keyword evidence="4" id="KW-0539">Nucleus</keyword>
<sequence>MAHSKRNTSLAFFTAHERAELKGHWGSRSTRLNRESFLPFGSCQLCLLPARDAVACPGQAHLFCRECAVSNLLAQSKELKRLKRDVERRQREDEEEKQLDNAEADARALEEFEKVQTGLLIRSGGNNRTEQVVGRANGKIIIETDVPDAPKGTKRKFELDEAELVRLADADREDVKRRIVEERSAKSALPSFWVPSETPSNHIAVAKVAKRHPTCPAAAADKPHEFSLKTLITVQFHEGNDSKSTRSENSNGISKDSENPSRTCPSCHKALSNATKAVLAMPCGHVLCKTCSDKFQRPQISAVLTDHEEDGRARCYVCQEDVTPTSGQKSKKKKKGERKLDEGEVDDGGDTKKRGLIEICSDGTGFAGGGTNMVRKEGVAFQC</sequence>